<evidence type="ECO:0000256" key="5">
    <source>
        <dbReference type="SAM" id="Phobius"/>
    </source>
</evidence>
<keyword evidence="4 5" id="KW-0472">Membrane</keyword>
<sequence length="309" mass="32581">MCPSSPTAGAPVWQRGAVSTTGPDAGALFPGKQFISTVLESLETKTAMSGTLGRRYLMRAAMAGIMIGLLYGANYAVIAAFDQIVVGGSTLQPLGRMAGALTFGWALVFIYYSRSELLTSNMMIVSIGAYHRRTSWGRAARLLGLCYLGNVVGGLLVAVLVRFSTLAEGAVLEQMVAAVDHKLAYVAAGPVGWVDLLVRAVLCNFCINLAMLLVYNGLITSDVAKSSVMIVAVFVFAFLGLEHSVANTVLFSIVGLREGVDLVLAAGNVALALVGNFIGGGLLIGLYYAYVNDDTRWLRDNPPAADTSV</sequence>
<name>A0ABR8QGH6_9CELL</name>
<evidence type="ECO:0000256" key="1">
    <source>
        <dbReference type="ARBA" id="ARBA00004141"/>
    </source>
</evidence>
<evidence type="ECO:0000256" key="3">
    <source>
        <dbReference type="ARBA" id="ARBA00022989"/>
    </source>
</evidence>
<comment type="caution">
    <text evidence="6">The sequence shown here is derived from an EMBL/GenBank/DDBJ whole genome shotgun (WGS) entry which is preliminary data.</text>
</comment>
<dbReference type="Proteomes" id="UP000604241">
    <property type="component" value="Unassembled WGS sequence"/>
</dbReference>
<feature type="transmembrane region" description="Helical" evidence="5">
    <location>
        <begin position="56"/>
        <end position="81"/>
    </location>
</feature>
<keyword evidence="7" id="KW-1185">Reference proteome</keyword>
<reference evidence="6 7" key="1">
    <citation type="submission" date="2020-08" db="EMBL/GenBank/DDBJ databases">
        <title>A Genomic Blueprint of the Chicken Gut Microbiome.</title>
        <authorList>
            <person name="Gilroy R."/>
            <person name="Ravi A."/>
            <person name="Getino M."/>
            <person name="Pursley I."/>
            <person name="Horton D.L."/>
            <person name="Alikhan N.-F."/>
            <person name="Baker D."/>
            <person name="Gharbi K."/>
            <person name="Hall N."/>
            <person name="Watson M."/>
            <person name="Adriaenssens E.M."/>
            <person name="Foster-Nyarko E."/>
            <person name="Jarju S."/>
            <person name="Secka A."/>
            <person name="Antonio M."/>
            <person name="Oren A."/>
            <person name="Chaudhuri R."/>
            <person name="La Ragione R.M."/>
            <person name="Hildebrand F."/>
            <person name="Pallen M.J."/>
        </authorList>
    </citation>
    <scope>NUCLEOTIDE SEQUENCE [LARGE SCALE GENOMIC DNA]</scope>
    <source>
        <strain evidence="6 7">Sa3CUA2</strain>
    </source>
</reference>
<evidence type="ECO:0000313" key="6">
    <source>
        <dbReference type="EMBL" id="MBD7919419.1"/>
    </source>
</evidence>
<evidence type="ECO:0000313" key="7">
    <source>
        <dbReference type="Proteomes" id="UP000604241"/>
    </source>
</evidence>
<dbReference type="Pfam" id="PF01226">
    <property type="entry name" value="Form_Nir_trans"/>
    <property type="match status" value="1"/>
</dbReference>
<feature type="transmembrane region" description="Helical" evidence="5">
    <location>
        <begin position="262"/>
        <end position="290"/>
    </location>
</feature>
<organism evidence="6 7">
    <name type="scientific">Cellulomonas avistercoris</name>
    <dbReference type="NCBI Taxonomy" id="2762242"/>
    <lineage>
        <taxon>Bacteria</taxon>
        <taxon>Bacillati</taxon>
        <taxon>Actinomycetota</taxon>
        <taxon>Actinomycetes</taxon>
        <taxon>Micrococcales</taxon>
        <taxon>Cellulomonadaceae</taxon>
        <taxon>Cellulomonas</taxon>
    </lineage>
</organism>
<evidence type="ECO:0000256" key="4">
    <source>
        <dbReference type="ARBA" id="ARBA00023136"/>
    </source>
</evidence>
<keyword evidence="3 5" id="KW-1133">Transmembrane helix</keyword>
<comment type="subcellular location">
    <subcellularLocation>
        <location evidence="1">Membrane</location>
        <topology evidence="1">Multi-pass membrane protein</topology>
    </subcellularLocation>
</comment>
<gene>
    <name evidence="6" type="ORF">H9657_14190</name>
</gene>
<feature type="transmembrane region" description="Helical" evidence="5">
    <location>
        <begin position="93"/>
        <end position="113"/>
    </location>
</feature>
<accession>A0ABR8QGH6</accession>
<feature type="transmembrane region" description="Helical" evidence="5">
    <location>
        <begin position="142"/>
        <end position="163"/>
    </location>
</feature>
<dbReference type="PANTHER" id="PTHR30520:SF8">
    <property type="entry name" value="NITRITE TRANSPORTER NIRC"/>
    <property type="match status" value="1"/>
</dbReference>
<protein>
    <submittedName>
        <fullName evidence="6">Formate/nitrite transporter family protein</fullName>
    </submittedName>
</protein>
<evidence type="ECO:0000256" key="2">
    <source>
        <dbReference type="ARBA" id="ARBA00022692"/>
    </source>
</evidence>
<feature type="transmembrane region" description="Helical" evidence="5">
    <location>
        <begin position="196"/>
        <end position="218"/>
    </location>
</feature>
<proteinExistence type="predicted"/>
<keyword evidence="2 5" id="KW-0812">Transmembrane</keyword>
<dbReference type="Gene3D" id="1.20.1080.10">
    <property type="entry name" value="Glycerol uptake facilitator protein"/>
    <property type="match status" value="1"/>
</dbReference>
<dbReference type="InterPro" id="IPR000292">
    <property type="entry name" value="For/NO2_transpt"/>
</dbReference>
<dbReference type="InterPro" id="IPR023271">
    <property type="entry name" value="Aquaporin-like"/>
</dbReference>
<dbReference type="EMBL" id="JACSQV010000012">
    <property type="protein sequence ID" value="MBD7919419.1"/>
    <property type="molecule type" value="Genomic_DNA"/>
</dbReference>
<dbReference type="PANTHER" id="PTHR30520">
    <property type="entry name" value="FORMATE TRANSPORTER-RELATED"/>
    <property type="match status" value="1"/>
</dbReference>
<feature type="transmembrane region" description="Helical" evidence="5">
    <location>
        <begin position="230"/>
        <end position="256"/>
    </location>
</feature>